<feature type="region of interest" description="Disordered" evidence="1">
    <location>
        <begin position="48"/>
        <end position="78"/>
    </location>
</feature>
<dbReference type="AlphaFoldDB" id="A0A211ZKL6"/>
<accession>A0A211ZKL6</accession>
<evidence type="ECO:0000313" key="3">
    <source>
        <dbReference type="Proteomes" id="UP000196655"/>
    </source>
</evidence>
<sequence length="78" mass="8225">MEAVMSLMTGFPLVAHLMQIKLGGRFSHLPPSVAAELEAFAAAEEEAGRPILEPTKPAAPRRSSVPAPAPSFALRKAC</sequence>
<feature type="compositionally biased region" description="Low complexity" evidence="1">
    <location>
        <begin position="58"/>
        <end position="78"/>
    </location>
</feature>
<proteinExistence type="predicted"/>
<name>A0A211ZKL6_9PROT</name>
<comment type="caution">
    <text evidence="2">The sequence shown here is derived from an EMBL/GenBank/DDBJ whole genome shotgun (WGS) entry which is preliminary data.</text>
</comment>
<reference evidence="3" key="1">
    <citation type="submission" date="2017-05" db="EMBL/GenBank/DDBJ databases">
        <authorList>
            <person name="Macchi M."/>
            <person name="Festa S."/>
            <person name="Coppotelli B.M."/>
            <person name="Morelli I.S."/>
        </authorList>
    </citation>
    <scope>NUCLEOTIDE SEQUENCE [LARGE SCALE GENOMIC DNA]</scope>
    <source>
        <strain evidence="3">I</strain>
    </source>
</reference>
<gene>
    <name evidence="2" type="ORF">BWR60_17420</name>
</gene>
<dbReference type="Proteomes" id="UP000196655">
    <property type="component" value="Unassembled WGS sequence"/>
</dbReference>
<evidence type="ECO:0000313" key="2">
    <source>
        <dbReference type="EMBL" id="OWJ65818.1"/>
    </source>
</evidence>
<dbReference type="EMBL" id="NHON01000031">
    <property type="protein sequence ID" value="OWJ65818.1"/>
    <property type="molecule type" value="Genomic_DNA"/>
</dbReference>
<protein>
    <submittedName>
        <fullName evidence="2">Uncharacterized protein</fullName>
    </submittedName>
</protein>
<keyword evidence="3" id="KW-1185">Reference proteome</keyword>
<evidence type="ECO:0000256" key="1">
    <source>
        <dbReference type="SAM" id="MobiDB-lite"/>
    </source>
</evidence>
<organism evidence="2 3">
    <name type="scientific">Inquilinus limosus</name>
    <dbReference type="NCBI Taxonomy" id="171674"/>
    <lineage>
        <taxon>Bacteria</taxon>
        <taxon>Pseudomonadati</taxon>
        <taxon>Pseudomonadota</taxon>
        <taxon>Alphaproteobacteria</taxon>
        <taxon>Rhodospirillales</taxon>
        <taxon>Rhodospirillaceae</taxon>
        <taxon>Inquilinus</taxon>
    </lineage>
</organism>